<dbReference type="PANTHER" id="PTHR45815:SF3">
    <property type="entry name" value="PROTEIN DISULFIDE-ISOMERASE A6"/>
    <property type="match status" value="1"/>
</dbReference>
<proteinExistence type="predicted"/>
<name>A0A7J6GI31_CANSA</name>
<sequence length="101" mass="11429">MYEFWALLVRRLKHLNGGQVLNSNKVVLVEFFAPWCGHCQALTPIWEKAATVLKGVVGVAALDADEHKSFAQDRKETIKQVDEFFNTKVAPQELVDAIKNF</sequence>
<evidence type="ECO:0000313" key="3">
    <source>
        <dbReference type="Proteomes" id="UP000525078"/>
    </source>
</evidence>
<dbReference type="PANTHER" id="PTHR45815">
    <property type="entry name" value="PROTEIN DISULFIDE-ISOMERASE A6"/>
    <property type="match status" value="1"/>
</dbReference>
<organism evidence="2 3">
    <name type="scientific">Cannabis sativa</name>
    <name type="common">Hemp</name>
    <name type="synonym">Marijuana</name>
    <dbReference type="NCBI Taxonomy" id="3483"/>
    <lineage>
        <taxon>Eukaryota</taxon>
        <taxon>Viridiplantae</taxon>
        <taxon>Streptophyta</taxon>
        <taxon>Embryophyta</taxon>
        <taxon>Tracheophyta</taxon>
        <taxon>Spermatophyta</taxon>
        <taxon>Magnoliopsida</taxon>
        <taxon>eudicotyledons</taxon>
        <taxon>Gunneridae</taxon>
        <taxon>Pentapetalae</taxon>
        <taxon>rosids</taxon>
        <taxon>fabids</taxon>
        <taxon>Rosales</taxon>
        <taxon>Cannabaceae</taxon>
        <taxon>Cannabis</taxon>
    </lineage>
</organism>
<dbReference type="InterPro" id="IPR013766">
    <property type="entry name" value="Thioredoxin_domain"/>
</dbReference>
<comment type="caution">
    <text evidence="2">The sequence shown here is derived from an EMBL/GenBank/DDBJ whole genome shotgun (WGS) entry which is preliminary data.</text>
</comment>
<dbReference type="SUPFAM" id="SSF52833">
    <property type="entry name" value="Thioredoxin-like"/>
    <property type="match status" value="1"/>
</dbReference>
<gene>
    <name evidence="2" type="ORF">F8388_000644</name>
</gene>
<dbReference type="AlphaFoldDB" id="A0A7J6GI31"/>
<evidence type="ECO:0000259" key="1">
    <source>
        <dbReference type="PROSITE" id="PS51352"/>
    </source>
</evidence>
<dbReference type="PROSITE" id="PS00194">
    <property type="entry name" value="THIOREDOXIN_1"/>
    <property type="match status" value="1"/>
</dbReference>
<dbReference type="GO" id="GO:0015035">
    <property type="term" value="F:protein-disulfide reductase activity"/>
    <property type="evidence" value="ECO:0007669"/>
    <property type="project" value="TreeGrafter"/>
</dbReference>
<dbReference type="InterPro" id="IPR017937">
    <property type="entry name" value="Thioredoxin_CS"/>
</dbReference>
<dbReference type="GO" id="GO:0005788">
    <property type="term" value="C:endoplasmic reticulum lumen"/>
    <property type="evidence" value="ECO:0007669"/>
    <property type="project" value="TreeGrafter"/>
</dbReference>
<dbReference type="Pfam" id="PF00085">
    <property type="entry name" value="Thioredoxin"/>
    <property type="match status" value="1"/>
</dbReference>
<dbReference type="EMBL" id="JAATIP010000058">
    <property type="protein sequence ID" value="KAF4381950.1"/>
    <property type="molecule type" value="Genomic_DNA"/>
</dbReference>
<dbReference type="InterPro" id="IPR036249">
    <property type="entry name" value="Thioredoxin-like_sf"/>
</dbReference>
<dbReference type="PROSITE" id="PS51352">
    <property type="entry name" value="THIOREDOXIN_2"/>
    <property type="match status" value="1"/>
</dbReference>
<dbReference type="Gene3D" id="3.40.30.10">
    <property type="entry name" value="Glutaredoxin"/>
    <property type="match status" value="1"/>
</dbReference>
<evidence type="ECO:0000313" key="2">
    <source>
        <dbReference type="EMBL" id="KAF4381950.1"/>
    </source>
</evidence>
<dbReference type="Proteomes" id="UP000525078">
    <property type="component" value="Unassembled WGS sequence"/>
</dbReference>
<feature type="domain" description="Thioredoxin" evidence="1">
    <location>
        <begin position="1"/>
        <end position="101"/>
    </location>
</feature>
<reference evidence="2 3" key="1">
    <citation type="journal article" date="2020" name="bioRxiv">
        <title>Sequence and annotation of 42 cannabis genomes reveals extensive copy number variation in cannabinoid synthesis and pathogen resistance genes.</title>
        <authorList>
            <person name="Mckernan K.J."/>
            <person name="Helbert Y."/>
            <person name="Kane L.T."/>
            <person name="Ebling H."/>
            <person name="Zhang L."/>
            <person name="Liu B."/>
            <person name="Eaton Z."/>
            <person name="Mclaughlin S."/>
            <person name="Kingan S."/>
            <person name="Baybayan P."/>
            <person name="Concepcion G."/>
            <person name="Jordan M."/>
            <person name="Riva A."/>
            <person name="Barbazuk W."/>
            <person name="Harkins T."/>
        </authorList>
    </citation>
    <scope>NUCLEOTIDE SEQUENCE [LARGE SCALE GENOMIC DNA]</scope>
    <source>
        <strain evidence="3">cv. Jamaican Lion 4</strain>
        <tissue evidence="2">Leaf</tissue>
    </source>
</reference>
<dbReference type="GO" id="GO:0034976">
    <property type="term" value="P:response to endoplasmic reticulum stress"/>
    <property type="evidence" value="ECO:0007669"/>
    <property type="project" value="TreeGrafter"/>
</dbReference>
<protein>
    <recommendedName>
        <fullName evidence="1">Thioredoxin domain-containing protein</fullName>
    </recommendedName>
</protein>
<accession>A0A7J6GI31</accession>